<dbReference type="EMBL" id="JAIZAY010000005">
    <property type="protein sequence ID" value="KAJ8041178.1"/>
    <property type="molecule type" value="Genomic_DNA"/>
</dbReference>
<comment type="subcellular location">
    <subcellularLocation>
        <location evidence="1">Secreted</location>
    </subcellularLocation>
</comment>
<proteinExistence type="predicted"/>
<dbReference type="Pfam" id="PF00050">
    <property type="entry name" value="Kazal_1"/>
    <property type="match status" value="1"/>
</dbReference>
<evidence type="ECO:0000256" key="4">
    <source>
        <dbReference type="ARBA" id="ARBA00023157"/>
    </source>
</evidence>
<comment type="caution">
    <text evidence="7">The sequence shown here is derived from an EMBL/GenBank/DDBJ whole genome shotgun (WGS) entry which is preliminary data.</text>
</comment>
<dbReference type="PROSITE" id="PS51465">
    <property type="entry name" value="KAZAL_2"/>
    <property type="match status" value="1"/>
</dbReference>
<evidence type="ECO:0000313" key="8">
    <source>
        <dbReference type="Proteomes" id="UP001152320"/>
    </source>
</evidence>
<dbReference type="PANTHER" id="PTHR21312:SF28">
    <property type="entry name" value="OVOINHIBITOR-RELATED"/>
    <property type="match status" value="1"/>
</dbReference>
<evidence type="ECO:0000256" key="2">
    <source>
        <dbReference type="ARBA" id="ARBA00022525"/>
    </source>
</evidence>
<name>A0A9Q1C8D6_HOLLE</name>
<keyword evidence="2" id="KW-0964">Secreted</keyword>
<dbReference type="GO" id="GO:0030414">
    <property type="term" value="F:peptidase inhibitor activity"/>
    <property type="evidence" value="ECO:0007669"/>
    <property type="project" value="UniProtKB-KW"/>
</dbReference>
<dbReference type="PANTHER" id="PTHR21312">
    <property type="entry name" value="SERINE PROTEASE INHIBITOR"/>
    <property type="match status" value="1"/>
</dbReference>
<feature type="domain" description="Kazal-like" evidence="6">
    <location>
        <begin position="31"/>
        <end position="83"/>
    </location>
</feature>
<dbReference type="SMART" id="SM00280">
    <property type="entry name" value="KAZAL"/>
    <property type="match status" value="1"/>
</dbReference>
<organism evidence="7 8">
    <name type="scientific">Holothuria leucospilota</name>
    <name type="common">Black long sea cucumber</name>
    <name type="synonym">Mertensiothuria leucospilota</name>
    <dbReference type="NCBI Taxonomy" id="206669"/>
    <lineage>
        <taxon>Eukaryota</taxon>
        <taxon>Metazoa</taxon>
        <taxon>Echinodermata</taxon>
        <taxon>Eleutherozoa</taxon>
        <taxon>Echinozoa</taxon>
        <taxon>Holothuroidea</taxon>
        <taxon>Aspidochirotacea</taxon>
        <taxon>Aspidochirotida</taxon>
        <taxon>Holothuriidae</taxon>
        <taxon>Holothuria</taxon>
    </lineage>
</organism>
<dbReference type="Proteomes" id="UP001152320">
    <property type="component" value="Chromosome 5"/>
</dbReference>
<keyword evidence="3" id="KW-0646">Protease inhibitor</keyword>
<dbReference type="SUPFAM" id="SSF100895">
    <property type="entry name" value="Kazal-type serine protease inhibitors"/>
    <property type="match status" value="1"/>
</dbReference>
<dbReference type="InterPro" id="IPR036058">
    <property type="entry name" value="Kazal_dom_sf"/>
</dbReference>
<dbReference type="Gene3D" id="3.30.60.30">
    <property type="match status" value="1"/>
</dbReference>
<reference evidence="7" key="1">
    <citation type="submission" date="2021-10" db="EMBL/GenBank/DDBJ databases">
        <title>Tropical sea cucumber genome reveals ecological adaptation and Cuvierian tubules defense mechanism.</title>
        <authorList>
            <person name="Chen T."/>
        </authorList>
    </citation>
    <scope>NUCLEOTIDE SEQUENCE</scope>
    <source>
        <strain evidence="7">Nanhai2018</strain>
        <tissue evidence="7">Muscle</tissue>
    </source>
</reference>
<accession>A0A9Q1C8D6</accession>
<keyword evidence="4" id="KW-1015">Disulfide bond</keyword>
<evidence type="ECO:0000256" key="3">
    <source>
        <dbReference type="ARBA" id="ARBA00022690"/>
    </source>
</evidence>
<evidence type="ECO:0000256" key="1">
    <source>
        <dbReference type="ARBA" id="ARBA00004613"/>
    </source>
</evidence>
<feature type="chain" id="PRO_5040517309" evidence="5">
    <location>
        <begin position="26"/>
        <end position="143"/>
    </location>
</feature>
<sequence length="143" mass="16128">MSIRLLSTFALLILMCFVFSSGVESRDLIFEGSGDMCWLGCPKILYPVCGSNGRTYSNECRLIQDRECNGFRLKKEHDGPCKRVFPMSISEYNKQELRKSRLCNGNRLTVCSLMGGLCVKTYKGNFICQLSKADRSFALNIAI</sequence>
<evidence type="ECO:0000256" key="5">
    <source>
        <dbReference type="SAM" id="SignalP"/>
    </source>
</evidence>
<keyword evidence="8" id="KW-1185">Reference proteome</keyword>
<dbReference type="AlphaFoldDB" id="A0A9Q1C8D6"/>
<protein>
    <submittedName>
        <fullName evidence="7">Ovomucoid</fullName>
    </submittedName>
</protein>
<keyword evidence="5" id="KW-0732">Signal</keyword>
<evidence type="ECO:0000259" key="6">
    <source>
        <dbReference type="PROSITE" id="PS51465"/>
    </source>
</evidence>
<dbReference type="GO" id="GO:0005576">
    <property type="term" value="C:extracellular region"/>
    <property type="evidence" value="ECO:0007669"/>
    <property type="project" value="UniProtKB-SubCell"/>
</dbReference>
<dbReference type="InterPro" id="IPR002350">
    <property type="entry name" value="Kazal_dom"/>
</dbReference>
<gene>
    <name evidence="7" type="ORF">HOLleu_11918</name>
</gene>
<feature type="signal peptide" evidence="5">
    <location>
        <begin position="1"/>
        <end position="25"/>
    </location>
</feature>
<evidence type="ECO:0000313" key="7">
    <source>
        <dbReference type="EMBL" id="KAJ8041178.1"/>
    </source>
</evidence>
<dbReference type="OrthoDB" id="126772at2759"/>